<dbReference type="SUPFAM" id="SSF46785">
    <property type="entry name" value="Winged helix' DNA-binding domain"/>
    <property type="match status" value="1"/>
</dbReference>
<name>A0A5C6IYK6_9ACTN</name>
<evidence type="ECO:0000313" key="4">
    <source>
        <dbReference type="Proteomes" id="UP000320481"/>
    </source>
</evidence>
<organism evidence="3 4">
    <name type="scientific">Streptomyces misionensis</name>
    <dbReference type="NCBI Taxonomy" id="67331"/>
    <lineage>
        <taxon>Bacteria</taxon>
        <taxon>Bacillati</taxon>
        <taxon>Actinomycetota</taxon>
        <taxon>Actinomycetes</taxon>
        <taxon>Kitasatosporales</taxon>
        <taxon>Streptomycetaceae</taxon>
        <taxon>Streptomyces</taxon>
    </lineage>
</organism>
<keyword evidence="3" id="KW-0648">Protein biosynthesis</keyword>
<dbReference type="GO" id="GO:0003746">
    <property type="term" value="F:translation elongation factor activity"/>
    <property type="evidence" value="ECO:0007669"/>
    <property type="project" value="UniProtKB-KW"/>
</dbReference>
<keyword evidence="4" id="KW-1185">Reference proteome</keyword>
<proteinExistence type="predicted"/>
<feature type="non-terminal residue" evidence="3">
    <location>
        <position position="1"/>
    </location>
</feature>
<evidence type="ECO:0000259" key="2">
    <source>
        <dbReference type="Pfam" id="PF09107"/>
    </source>
</evidence>
<dbReference type="Proteomes" id="UP000320481">
    <property type="component" value="Unassembled WGS sequence"/>
</dbReference>
<evidence type="ECO:0000313" key="3">
    <source>
        <dbReference type="EMBL" id="TWV33921.1"/>
    </source>
</evidence>
<feature type="compositionally biased region" description="Basic and acidic residues" evidence="1">
    <location>
        <begin position="197"/>
        <end position="212"/>
    </location>
</feature>
<reference evidence="3" key="1">
    <citation type="journal article" date="2019" name="Microbiol. Resour. Announc.">
        <title>Draft Genomic Sequences of Streptomyces misionensis and Streptomyces albidoflavus, bacteria applied for phytopathogen biocontrol.</title>
        <authorList>
            <person name="Pylro V."/>
            <person name="Dias A."/>
            <person name="Andreote F."/>
            <person name="Varani A."/>
            <person name="Andreote C."/>
            <person name="Bernardo E."/>
            <person name="Martins T."/>
        </authorList>
    </citation>
    <scope>NUCLEOTIDE SEQUENCE [LARGE SCALE GENOMIC DNA]</scope>
    <source>
        <strain evidence="3">66</strain>
    </source>
</reference>
<feature type="region of interest" description="Disordered" evidence="1">
    <location>
        <begin position="182"/>
        <end position="212"/>
    </location>
</feature>
<gene>
    <name evidence="3" type="ORF">FRZ03_29840</name>
</gene>
<accession>A0A5C6IYK6</accession>
<dbReference type="InterPro" id="IPR036388">
    <property type="entry name" value="WH-like_DNA-bd_sf"/>
</dbReference>
<dbReference type="EMBL" id="VOGW01000177">
    <property type="protein sequence ID" value="TWV33921.1"/>
    <property type="molecule type" value="Genomic_DNA"/>
</dbReference>
<dbReference type="GO" id="GO:0005737">
    <property type="term" value="C:cytoplasm"/>
    <property type="evidence" value="ECO:0007669"/>
    <property type="project" value="InterPro"/>
</dbReference>
<dbReference type="AlphaFoldDB" id="A0A5C6IYK6"/>
<dbReference type="GO" id="GO:0003723">
    <property type="term" value="F:RNA binding"/>
    <property type="evidence" value="ECO:0007669"/>
    <property type="project" value="InterPro"/>
</dbReference>
<keyword evidence="3" id="KW-0251">Elongation factor</keyword>
<evidence type="ECO:0000256" key="1">
    <source>
        <dbReference type="SAM" id="MobiDB-lite"/>
    </source>
</evidence>
<dbReference type="InterPro" id="IPR036390">
    <property type="entry name" value="WH_DNA-bd_sf"/>
</dbReference>
<feature type="region of interest" description="Disordered" evidence="1">
    <location>
        <begin position="18"/>
        <end position="39"/>
    </location>
</feature>
<protein>
    <submittedName>
        <fullName evidence="3">Selenocysteine-specific translation elongation factor</fullName>
    </submittedName>
</protein>
<dbReference type="Gene3D" id="1.10.10.10">
    <property type="entry name" value="Winged helix-like DNA-binding domain superfamily/Winged helix DNA-binding domain"/>
    <property type="match status" value="1"/>
</dbReference>
<dbReference type="GO" id="GO:0005525">
    <property type="term" value="F:GTP binding"/>
    <property type="evidence" value="ECO:0007669"/>
    <property type="project" value="InterPro"/>
</dbReference>
<sequence length="212" mass="22665">RWLPDGWLGGDARGRLAADGAGRAGANPWGPGRPTEAGRRLRGLPDRALVDALAEASPRLRVENGRLYGPDAPGLPAPVRAAVDAVRRDLARTPFRAPEAGRLEELGLDRRALAAAVTAGALLRIADGIVLLPGADAGAAAVLRTLPQPFTLSEARRALDTTRRVAVPLLEFLDSRGLTERVDDQHRRCRTGPPAEGGRERAAFGRESDRYR</sequence>
<dbReference type="InterPro" id="IPR015191">
    <property type="entry name" value="SelB_WHD4"/>
</dbReference>
<feature type="domain" description="Elongation factor SelB fourth winged-helix" evidence="2">
    <location>
        <begin position="143"/>
        <end position="187"/>
    </location>
</feature>
<dbReference type="GO" id="GO:0001514">
    <property type="term" value="P:selenocysteine incorporation"/>
    <property type="evidence" value="ECO:0007669"/>
    <property type="project" value="InterPro"/>
</dbReference>
<dbReference type="RefSeq" id="WP_186785691.1">
    <property type="nucleotide sequence ID" value="NZ_VOGW01000177.1"/>
</dbReference>
<comment type="caution">
    <text evidence="3">The sequence shown here is derived from an EMBL/GenBank/DDBJ whole genome shotgun (WGS) entry which is preliminary data.</text>
</comment>
<dbReference type="Pfam" id="PF09107">
    <property type="entry name" value="WHD_3rd_SelB"/>
    <property type="match status" value="1"/>
</dbReference>